<keyword evidence="1 2" id="KW-0732">Signal</keyword>
<organism evidence="4">
    <name type="scientific">Schlesneria paludicola</name>
    <dbReference type="NCBI Taxonomy" id="360056"/>
    <lineage>
        <taxon>Bacteria</taxon>
        <taxon>Pseudomonadati</taxon>
        <taxon>Planctomycetota</taxon>
        <taxon>Planctomycetia</taxon>
        <taxon>Planctomycetales</taxon>
        <taxon>Planctomycetaceae</taxon>
        <taxon>Schlesneria</taxon>
    </lineage>
</organism>
<sequence>MRPKHTLSLLAVLLAASVAGAGCQTLRAPKCPDAPLPAPRELSMVNLPPYVVDSPDILVINATRLVPRGPYRIEPLDALLINVVGSLPRDPIAGTYTVDPDGTVNLGASYGSVPVANLTLEEARQAIEKHLKPNILLDPKVTVGLAQSRATQQIRGEHMIGPDGTIRLGTYGSVKVAGLTLDQAKLAIEQHLSQYLVMPEVSVDVFSYNSKVYYVIFDGGGYGQDLIKLPITGNETVLDALSNPQVAGLPAFSSTKHIWIARPNPETGACDQILPVDWRAITAGGAVNTNYQILPGDRVYVKADTLISIDNFVAKAISPFERMFGFTLLGGQTIGVLHNPYGALTGASGGGGGP</sequence>
<feature type="domain" description="Polysaccharide export protein N-terminal" evidence="3">
    <location>
        <begin position="157"/>
        <end position="205"/>
    </location>
</feature>
<dbReference type="AlphaFoldDB" id="A0A7C2NY62"/>
<dbReference type="Gene3D" id="3.10.560.10">
    <property type="entry name" value="Outer membrane lipoprotein wza domain like"/>
    <property type="match status" value="1"/>
</dbReference>
<dbReference type="Pfam" id="PF02563">
    <property type="entry name" value="Poly_export"/>
    <property type="match status" value="2"/>
</dbReference>
<accession>A0A7C2NY62</accession>
<feature type="signal peptide" evidence="2">
    <location>
        <begin position="1"/>
        <end position="21"/>
    </location>
</feature>
<dbReference type="PANTHER" id="PTHR33619">
    <property type="entry name" value="POLYSACCHARIDE EXPORT PROTEIN GFCE-RELATED"/>
    <property type="match status" value="1"/>
</dbReference>
<proteinExistence type="predicted"/>
<dbReference type="EMBL" id="DSOK01000325">
    <property type="protein sequence ID" value="HEN16111.1"/>
    <property type="molecule type" value="Genomic_DNA"/>
</dbReference>
<feature type="chain" id="PRO_5028241674" description="Polysaccharide export protein N-terminal domain-containing protein" evidence="2">
    <location>
        <begin position="22"/>
        <end position="354"/>
    </location>
</feature>
<dbReference type="PANTHER" id="PTHR33619:SF3">
    <property type="entry name" value="POLYSACCHARIDE EXPORT PROTEIN GFCE-RELATED"/>
    <property type="match status" value="1"/>
</dbReference>
<dbReference type="Gene3D" id="3.30.1950.10">
    <property type="entry name" value="wza like domain"/>
    <property type="match status" value="2"/>
</dbReference>
<evidence type="ECO:0000259" key="3">
    <source>
        <dbReference type="Pfam" id="PF02563"/>
    </source>
</evidence>
<dbReference type="GO" id="GO:0015159">
    <property type="term" value="F:polysaccharide transmembrane transporter activity"/>
    <property type="evidence" value="ECO:0007669"/>
    <property type="project" value="InterPro"/>
</dbReference>
<evidence type="ECO:0000256" key="2">
    <source>
        <dbReference type="SAM" id="SignalP"/>
    </source>
</evidence>
<comment type="caution">
    <text evidence="4">The sequence shown here is derived from an EMBL/GenBank/DDBJ whole genome shotgun (WGS) entry which is preliminary data.</text>
</comment>
<dbReference type="PROSITE" id="PS51257">
    <property type="entry name" value="PROKAR_LIPOPROTEIN"/>
    <property type="match status" value="1"/>
</dbReference>
<evidence type="ECO:0000256" key="1">
    <source>
        <dbReference type="ARBA" id="ARBA00022729"/>
    </source>
</evidence>
<reference evidence="4" key="1">
    <citation type="journal article" date="2020" name="mSystems">
        <title>Genome- and Community-Level Interaction Insights into Carbon Utilization and Element Cycling Functions of Hydrothermarchaeota in Hydrothermal Sediment.</title>
        <authorList>
            <person name="Zhou Z."/>
            <person name="Liu Y."/>
            <person name="Xu W."/>
            <person name="Pan J."/>
            <person name="Luo Z.H."/>
            <person name="Li M."/>
        </authorList>
    </citation>
    <scope>NUCLEOTIDE SEQUENCE [LARGE SCALE GENOMIC DNA]</scope>
    <source>
        <strain evidence="4">SpSt-339</strain>
    </source>
</reference>
<gene>
    <name evidence="4" type="ORF">ENQ76_11670</name>
</gene>
<feature type="domain" description="Polysaccharide export protein N-terminal" evidence="3">
    <location>
        <begin position="69"/>
        <end position="145"/>
    </location>
</feature>
<name>A0A7C2NY62_9PLAN</name>
<protein>
    <recommendedName>
        <fullName evidence="3">Polysaccharide export protein N-terminal domain-containing protein</fullName>
    </recommendedName>
</protein>
<dbReference type="InterPro" id="IPR003715">
    <property type="entry name" value="Poly_export_N"/>
</dbReference>
<dbReference type="InterPro" id="IPR049712">
    <property type="entry name" value="Poly_export"/>
</dbReference>
<evidence type="ECO:0000313" key="4">
    <source>
        <dbReference type="EMBL" id="HEN16111.1"/>
    </source>
</evidence>